<dbReference type="PATRIC" id="fig|344882.3.peg.756"/>
<dbReference type="AlphaFoldDB" id="A0A0R0CTR0"/>
<sequence length="274" mass="28928">MPAYRFYNPAPVFPDLLGIEPVSGGSLTFYDLGTTDLRTTWSDDGLAIPNSNPVVLDSAGRANTNIFLNGNYTVVLKDALGATIWTRDVIPGGDTALTIPALSGETGKFLTNDGVNLLWEDVRQMPDATGSTGQVPVTDGAGYVLTDLPEPEPPVDPDIVVDGTAKTFLAGVTDDETKYFVQCGSGSAPASGSENTQVSVTFPVPFDALWHINITQTHNGVTALGTVPSLTLTASSPTGFTVRFSTDENSDFSGWNITSPVPFTYEAKGTREVA</sequence>
<dbReference type="OrthoDB" id="6038362at2"/>
<evidence type="ECO:0000313" key="1">
    <source>
        <dbReference type="EMBL" id="KRG69121.1"/>
    </source>
</evidence>
<proteinExistence type="predicted"/>
<evidence type="ECO:0000313" key="2">
    <source>
        <dbReference type="Proteomes" id="UP000052052"/>
    </source>
</evidence>
<dbReference type="RefSeq" id="WP_057659260.1">
    <property type="nucleotide sequence ID" value="NZ_LDJL01000011.1"/>
</dbReference>
<protein>
    <submittedName>
        <fullName evidence="1">Uncharacterized protein</fullName>
    </submittedName>
</protein>
<dbReference type="STRING" id="344882.ABB29_11950"/>
<name>A0A0R0CTR0_9GAMM</name>
<accession>A0A0R0CTR0</accession>
<gene>
    <name evidence="1" type="ORF">ABB29_11950</name>
</gene>
<comment type="caution">
    <text evidence="1">The sequence shown here is derived from an EMBL/GenBank/DDBJ whole genome shotgun (WGS) entry which is preliminary data.</text>
</comment>
<reference evidence="1 2" key="1">
    <citation type="submission" date="2015-05" db="EMBL/GenBank/DDBJ databases">
        <title>Genome sequencing and analysis of members of genus Stenotrophomonas.</title>
        <authorList>
            <person name="Patil P.P."/>
            <person name="Midha S."/>
            <person name="Patil P.B."/>
        </authorList>
    </citation>
    <scope>NUCLEOTIDE SEQUENCE [LARGE SCALE GENOMIC DNA]</scope>
    <source>
        <strain evidence="1 2">DSM 21858</strain>
    </source>
</reference>
<dbReference type="EMBL" id="LDJL01000011">
    <property type="protein sequence ID" value="KRG69121.1"/>
    <property type="molecule type" value="Genomic_DNA"/>
</dbReference>
<keyword evidence="2" id="KW-1185">Reference proteome</keyword>
<dbReference type="Proteomes" id="UP000052052">
    <property type="component" value="Unassembled WGS sequence"/>
</dbReference>
<organism evidence="1 2">
    <name type="scientific">Pseudoxanthomonas dokdonensis</name>
    <dbReference type="NCBI Taxonomy" id="344882"/>
    <lineage>
        <taxon>Bacteria</taxon>
        <taxon>Pseudomonadati</taxon>
        <taxon>Pseudomonadota</taxon>
        <taxon>Gammaproteobacteria</taxon>
        <taxon>Lysobacterales</taxon>
        <taxon>Lysobacteraceae</taxon>
        <taxon>Pseudoxanthomonas</taxon>
    </lineage>
</organism>